<reference evidence="1 2" key="1">
    <citation type="submission" date="2014-11" db="EMBL/GenBank/DDBJ databases">
        <title>Genetic blueprint of the zoonotic pathogen Toxocara canis.</title>
        <authorList>
            <person name="Zhu X.-Q."/>
            <person name="Korhonen P.K."/>
            <person name="Cai H."/>
            <person name="Young N.D."/>
            <person name="Nejsum P."/>
            <person name="von Samson-Himmelstjerna G."/>
            <person name="Boag P.R."/>
            <person name="Tan P."/>
            <person name="Li Q."/>
            <person name="Min J."/>
            <person name="Yang Y."/>
            <person name="Wang X."/>
            <person name="Fang X."/>
            <person name="Hall R.S."/>
            <person name="Hofmann A."/>
            <person name="Sternberg P.W."/>
            <person name="Jex A.R."/>
            <person name="Gasser R.B."/>
        </authorList>
    </citation>
    <scope>NUCLEOTIDE SEQUENCE [LARGE SCALE GENOMIC DNA]</scope>
    <source>
        <strain evidence="1">PN_DK_2014</strain>
    </source>
</reference>
<evidence type="ECO:0000313" key="2">
    <source>
        <dbReference type="Proteomes" id="UP000031036"/>
    </source>
</evidence>
<feature type="non-terminal residue" evidence="1">
    <location>
        <position position="1"/>
    </location>
</feature>
<organism evidence="1 2">
    <name type="scientific">Toxocara canis</name>
    <name type="common">Canine roundworm</name>
    <dbReference type="NCBI Taxonomy" id="6265"/>
    <lineage>
        <taxon>Eukaryota</taxon>
        <taxon>Metazoa</taxon>
        <taxon>Ecdysozoa</taxon>
        <taxon>Nematoda</taxon>
        <taxon>Chromadorea</taxon>
        <taxon>Rhabditida</taxon>
        <taxon>Spirurina</taxon>
        <taxon>Ascaridomorpha</taxon>
        <taxon>Ascaridoidea</taxon>
        <taxon>Toxocaridae</taxon>
        <taxon>Toxocara</taxon>
    </lineage>
</organism>
<accession>A0A0B2V5H9</accession>
<sequence>CSFAEVPSESRSFAGADRLFFSDPLICEGDEQLPPVALLRTNRTSAEFYATRNMAAYILQCLELLGERNPVHLLNVVFVLSHANGFQPSGVPEKFETKRDVCVISSPLLISLPYSVLDINAILSSIKQLDIERCRSLPRIVTQTGNNGSYVLRHTFGGATASLLGAVVHEIGHLFKLPHTKFGIMKTGIAFFILFHILGDIFTSH</sequence>
<proteinExistence type="predicted"/>
<gene>
    <name evidence="1" type="ORF">Tcan_11331</name>
</gene>
<dbReference type="Proteomes" id="UP000031036">
    <property type="component" value="Unassembled WGS sequence"/>
</dbReference>
<comment type="caution">
    <text evidence="1">The sequence shown here is derived from an EMBL/GenBank/DDBJ whole genome shotgun (WGS) entry which is preliminary data.</text>
</comment>
<dbReference type="AlphaFoldDB" id="A0A0B2V5H9"/>
<dbReference type="InterPro" id="IPR021917">
    <property type="entry name" value="Unchr_Zn-peptidase-like"/>
</dbReference>
<dbReference type="Pfam" id="PF12044">
    <property type="entry name" value="Metallopep"/>
    <property type="match status" value="1"/>
</dbReference>
<evidence type="ECO:0000313" key="1">
    <source>
        <dbReference type="EMBL" id="KHN76717.1"/>
    </source>
</evidence>
<dbReference type="EMBL" id="JPKZ01002453">
    <property type="protein sequence ID" value="KHN76717.1"/>
    <property type="molecule type" value="Genomic_DNA"/>
</dbReference>
<keyword evidence="2" id="KW-1185">Reference proteome</keyword>
<dbReference type="OrthoDB" id="74460at2759"/>
<protein>
    <submittedName>
        <fullName evidence="1">Uncharacterized protein</fullName>
    </submittedName>
</protein>
<name>A0A0B2V5H9_TOXCA</name>